<reference evidence="2" key="1">
    <citation type="journal article" date="2021" name="PeerJ">
        <title>Extensive microbial diversity within the chicken gut microbiome revealed by metagenomics and culture.</title>
        <authorList>
            <person name="Gilroy R."/>
            <person name="Ravi A."/>
            <person name="Getino M."/>
            <person name="Pursley I."/>
            <person name="Horton D.L."/>
            <person name="Alikhan N.F."/>
            <person name="Baker D."/>
            <person name="Gharbi K."/>
            <person name="Hall N."/>
            <person name="Watson M."/>
            <person name="Adriaenssens E.M."/>
            <person name="Foster-Nyarko E."/>
            <person name="Jarju S."/>
            <person name="Secka A."/>
            <person name="Antonio M."/>
            <person name="Oren A."/>
            <person name="Chaudhuri R.R."/>
            <person name="La Ragione R."/>
            <person name="Hildebrand F."/>
            <person name="Pallen M.J."/>
        </authorList>
    </citation>
    <scope>NUCLEOTIDE SEQUENCE</scope>
    <source>
        <strain evidence="2">USAMLcec4-12693</strain>
    </source>
</reference>
<protein>
    <submittedName>
        <fullName evidence="2">Winged helix DNA-binding protein</fullName>
    </submittedName>
</protein>
<dbReference type="AlphaFoldDB" id="A0A9D2VXB7"/>
<dbReference type="GO" id="GO:0006950">
    <property type="term" value="P:response to stress"/>
    <property type="evidence" value="ECO:0007669"/>
    <property type="project" value="TreeGrafter"/>
</dbReference>
<organism evidence="2 3">
    <name type="scientific">Merdimonas faecis</name>
    <dbReference type="NCBI Taxonomy" id="1653435"/>
    <lineage>
        <taxon>Bacteria</taxon>
        <taxon>Bacillati</taxon>
        <taxon>Bacillota</taxon>
        <taxon>Clostridia</taxon>
        <taxon>Lachnospirales</taxon>
        <taxon>Lachnospiraceae</taxon>
        <taxon>Merdimonas</taxon>
    </lineage>
</organism>
<keyword evidence="2" id="KW-0238">DNA-binding</keyword>
<evidence type="ECO:0000313" key="3">
    <source>
        <dbReference type="Proteomes" id="UP000813420"/>
    </source>
</evidence>
<dbReference type="InterPro" id="IPR036390">
    <property type="entry name" value="WH_DNA-bd_sf"/>
</dbReference>
<proteinExistence type="predicted"/>
<dbReference type="InterPro" id="IPR039422">
    <property type="entry name" value="MarR/SlyA-like"/>
</dbReference>
<comment type="caution">
    <text evidence="2">The sequence shown here is derived from an EMBL/GenBank/DDBJ whole genome shotgun (WGS) entry which is preliminary data.</text>
</comment>
<dbReference type="RefSeq" id="WP_070087455.1">
    <property type="nucleotide sequence ID" value="NZ_CABMJS010000001.1"/>
</dbReference>
<dbReference type="OrthoDB" id="3232829at2"/>
<reference evidence="2" key="2">
    <citation type="submission" date="2021-09" db="EMBL/GenBank/DDBJ databases">
        <authorList>
            <person name="Gilroy R."/>
        </authorList>
    </citation>
    <scope>NUCLEOTIDE SEQUENCE</scope>
    <source>
        <strain evidence="2">USAMLcec4-12693</strain>
    </source>
</reference>
<dbReference type="SMART" id="SM00347">
    <property type="entry name" value="HTH_MARR"/>
    <property type="match status" value="1"/>
</dbReference>
<dbReference type="GO" id="GO:0003700">
    <property type="term" value="F:DNA-binding transcription factor activity"/>
    <property type="evidence" value="ECO:0007669"/>
    <property type="project" value="InterPro"/>
</dbReference>
<accession>A0A9D2VXB7</accession>
<dbReference type="PANTHER" id="PTHR33164">
    <property type="entry name" value="TRANSCRIPTIONAL REGULATOR, MARR FAMILY"/>
    <property type="match status" value="1"/>
</dbReference>
<sequence>MNEIDRPYNLKRFYLQWQKLNHVYEDYAKIHDLTYISMFILQLLDGEGTTQKELCDILYFPKQTVNKVILSFVKRGYAAMAENPKDRRSRLIVLTEKGKEFQKKVISHIEQAELQAFASLSEREQEVITDLWEKYTSICINKINGS</sequence>
<dbReference type="PROSITE" id="PS50995">
    <property type="entry name" value="HTH_MARR_2"/>
    <property type="match status" value="1"/>
</dbReference>
<name>A0A9D2VXB7_9FIRM</name>
<dbReference type="EMBL" id="DYXE01000041">
    <property type="protein sequence ID" value="HJH49421.1"/>
    <property type="molecule type" value="Genomic_DNA"/>
</dbReference>
<evidence type="ECO:0000259" key="1">
    <source>
        <dbReference type="PROSITE" id="PS50995"/>
    </source>
</evidence>
<dbReference type="GO" id="GO:0003677">
    <property type="term" value="F:DNA binding"/>
    <property type="evidence" value="ECO:0007669"/>
    <property type="project" value="UniProtKB-KW"/>
</dbReference>
<dbReference type="InterPro" id="IPR000835">
    <property type="entry name" value="HTH_MarR-typ"/>
</dbReference>
<dbReference type="InterPro" id="IPR036388">
    <property type="entry name" value="WH-like_DNA-bd_sf"/>
</dbReference>
<dbReference type="Gene3D" id="1.10.10.10">
    <property type="entry name" value="Winged helix-like DNA-binding domain superfamily/Winged helix DNA-binding domain"/>
    <property type="match status" value="1"/>
</dbReference>
<dbReference type="Pfam" id="PF12802">
    <property type="entry name" value="MarR_2"/>
    <property type="match status" value="1"/>
</dbReference>
<dbReference type="SUPFAM" id="SSF46785">
    <property type="entry name" value="Winged helix' DNA-binding domain"/>
    <property type="match status" value="1"/>
</dbReference>
<feature type="domain" description="HTH marR-type" evidence="1">
    <location>
        <begin position="1"/>
        <end position="137"/>
    </location>
</feature>
<dbReference type="Proteomes" id="UP000813420">
    <property type="component" value="Unassembled WGS sequence"/>
</dbReference>
<dbReference type="PANTHER" id="PTHR33164:SF43">
    <property type="entry name" value="HTH-TYPE TRANSCRIPTIONAL REPRESSOR YETL"/>
    <property type="match status" value="1"/>
</dbReference>
<evidence type="ECO:0000313" key="2">
    <source>
        <dbReference type="EMBL" id="HJH49421.1"/>
    </source>
</evidence>
<gene>
    <name evidence="2" type="ORF">K8V39_04075</name>
</gene>
<dbReference type="PRINTS" id="PR00598">
    <property type="entry name" value="HTHMARR"/>
</dbReference>